<reference evidence="4 5" key="1">
    <citation type="submission" date="2019-03" db="EMBL/GenBank/DDBJ databases">
        <title>Genomic Encyclopedia of Type Strains, Phase IV (KMG-IV): sequencing the most valuable type-strain genomes for metagenomic binning, comparative biology and taxonomic classification.</title>
        <authorList>
            <person name="Goeker M."/>
        </authorList>
    </citation>
    <scope>NUCLEOTIDE SEQUENCE [LARGE SCALE GENOMIC DNA]</scope>
    <source>
        <strain evidence="4 5">DSM 13328</strain>
    </source>
</reference>
<dbReference type="RefSeq" id="WP_133516836.1">
    <property type="nucleotide sequence ID" value="NZ_JAHDUW010000001.1"/>
</dbReference>
<evidence type="ECO:0000313" key="4">
    <source>
        <dbReference type="EMBL" id="TDQ71268.1"/>
    </source>
</evidence>
<dbReference type="InterPro" id="IPR051159">
    <property type="entry name" value="Hexapeptide_acetyltransf"/>
</dbReference>
<evidence type="ECO:0000256" key="3">
    <source>
        <dbReference type="ARBA" id="ARBA00023315"/>
    </source>
</evidence>
<proteinExistence type="inferred from homology"/>
<comment type="similarity">
    <text evidence="1">Belongs to the transferase hexapeptide repeat family.</text>
</comment>
<accession>A0A484F7E6</accession>
<dbReference type="OrthoDB" id="1475at2157"/>
<dbReference type="Gene3D" id="2.160.10.10">
    <property type="entry name" value="Hexapeptide repeat proteins"/>
    <property type="match status" value="1"/>
</dbReference>
<protein>
    <submittedName>
        <fullName evidence="4">Acetyltransferase-like isoleucine patch superfamily enzyme</fullName>
    </submittedName>
</protein>
<dbReference type="PANTHER" id="PTHR23416">
    <property type="entry name" value="SIALIC ACID SYNTHASE-RELATED"/>
    <property type="match status" value="1"/>
</dbReference>
<dbReference type="FunFam" id="2.160.10.10:FF:000025">
    <property type="entry name" value="Hexapeptide-repeat containing-acetyltransferase"/>
    <property type="match status" value="1"/>
</dbReference>
<dbReference type="CDD" id="cd03357">
    <property type="entry name" value="LbH_MAT_GAT"/>
    <property type="match status" value="1"/>
</dbReference>
<evidence type="ECO:0000256" key="2">
    <source>
        <dbReference type="ARBA" id="ARBA00022679"/>
    </source>
</evidence>
<gene>
    <name evidence="4" type="ORF">C7391_0375</name>
</gene>
<dbReference type="InterPro" id="IPR001451">
    <property type="entry name" value="Hexapep"/>
</dbReference>
<dbReference type="SUPFAM" id="SSF51161">
    <property type="entry name" value="Trimeric LpxA-like enzymes"/>
    <property type="match status" value="1"/>
</dbReference>
<dbReference type="InterPro" id="IPR011004">
    <property type="entry name" value="Trimer_LpxA-like_sf"/>
</dbReference>
<dbReference type="EMBL" id="SNYS01000005">
    <property type="protein sequence ID" value="TDQ71268.1"/>
    <property type="molecule type" value="Genomic_DNA"/>
</dbReference>
<dbReference type="GO" id="GO:0008374">
    <property type="term" value="F:O-acyltransferase activity"/>
    <property type="evidence" value="ECO:0007669"/>
    <property type="project" value="TreeGrafter"/>
</dbReference>
<evidence type="ECO:0000256" key="1">
    <source>
        <dbReference type="ARBA" id="ARBA00007274"/>
    </source>
</evidence>
<organism evidence="4 5">
    <name type="scientific">Methanimicrococcus blatticola</name>
    <dbReference type="NCBI Taxonomy" id="91560"/>
    <lineage>
        <taxon>Archaea</taxon>
        <taxon>Methanobacteriati</taxon>
        <taxon>Methanobacteriota</taxon>
        <taxon>Stenosarchaea group</taxon>
        <taxon>Methanomicrobia</taxon>
        <taxon>Methanosarcinales</taxon>
        <taxon>Methanosarcinaceae</taxon>
        <taxon>Methanimicrococcus</taxon>
    </lineage>
</organism>
<keyword evidence="3" id="KW-0012">Acyltransferase</keyword>
<dbReference type="Proteomes" id="UP000294855">
    <property type="component" value="Unassembled WGS sequence"/>
</dbReference>
<evidence type="ECO:0000313" key="5">
    <source>
        <dbReference type="Proteomes" id="UP000294855"/>
    </source>
</evidence>
<dbReference type="AlphaFoldDB" id="A0A484F7E6"/>
<sequence>MSSKDILERDRTGEIISINDPEYPKISVLIEEAQRITAEMNTVYHEPEEIRVLFSELTGKKVDDSFGILMPFYTDFGKNISIGKNVFVNHACTFMDRGGITIEDNVLIGPKVNLLTINHPIDPATRRCTVSKPIKICKNVWLGAAATVLAGITIGENSIVSAGAVVTKDVPANVIVAGCPAKIIKEIE</sequence>
<name>A0A484F7E6_9EURY</name>
<dbReference type="Pfam" id="PF00132">
    <property type="entry name" value="Hexapep"/>
    <property type="match status" value="1"/>
</dbReference>
<keyword evidence="2 4" id="KW-0808">Transferase</keyword>
<comment type="caution">
    <text evidence="4">The sequence shown here is derived from an EMBL/GenBank/DDBJ whole genome shotgun (WGS) entry which is preliminary data.</text>
</comment>
<dbReference type="PANTHER" id="PTHR23416:SF23">
    <property type="entry name" value="ACETYLTRANSFERASE C18B11.09C-RELATED"/>
    <property type="match status" value="1"/>
</dbReference>
<keyword evidence="5" id="KW-1185">Reference proteome</keyword>